<evidence type="ECO:0000313" key="2">
    <source>
        <dbReference type="Proteomes" id="UP000640333"/>
    </source>
</evidence>
<name>A0A8J7FA54_9GAMM</name>
<organism evidence="1 2">
    <name type="scientific">Pontibacterium sinense</name>
    <dbReference type="NCBI Taxonomy" id="2781979"/>
    <lineage>
        <taxon>Bacteria</taxon>
        <taxon>Pseudomonadati</taxon>
        <taxon>Pseudomonadota</taxon>
        <taxon>Gammaproteobacteria</taxon>
        <taxon>Oceanospirillales</taxon>
        <taxon>Oceanospirillaceae</taxon>
        <taxon>Pontibacterium</taxon>
    </lineage>
</organism>
<keyword evidence="2" id="KW-1185">Reference proteome</keyword>
<dbReference type="EMBL" id="JADEYS010000010">
    <property type="protein sequence ID" value="MBE9397780.1"/>
    <property type="molecule type" value="Genomic_DNA"/>
</dbReference>
<protein>
    <submittedName>
        <fullName evidence="1">Uncharacterized protein</fullName>
    </submittedName>
</protein>
<dbReference type="RefSeq" id="WP_193953336.1">
    <property type="nucleotide sequence ID" value="NZ_JADEYS010000010.1"/>
</dbReference>
<sequence length="176" mass="20836">MDIDKIIAEAHLKNSDWNLENYQEGSSVFHQIYCYVFDFDKQKLELISLNEERFYQVIQQSTYSADEMSHMLLKRLEQYFNGKRTQTVMSSLAMHMSAYIGGTQTWQQVRKKVYNGSEIKPHIFVTAYKSKRNIHKRLLRPFVIMNKQRALSSSDAVKCIGHVIQRDSQKHPEWLR</sequence>
<dbReference type="AlphaFoldDB" id="A0A8J7FA54"/>
<reference evidence="1" key="1">
    <citation type="submission" date="2020-10" db="EMBL/GenBank/DDBJ databases">
        <title>Bacterium isolated from coastal waters sediment.</title>
        <authorList>
            <person name="Chen R.-J."/>
            <person name="Lu D.-C."/>
            <person name="Zhu K.-L."/>
            <person name="Du Z.-J."/>
        </authorList>
    </citation>
    <scope>NUCLEOTIDE SEQUENCE</scope>
    <source>
        <strain evidence="1">N1Y112</strain>
    </source>
</reference>
<accession>A0A8J7FA54</accession>
<comment type="caution">
    <text evidence="1">The sequence shown here is derived from an EMBL/GenBank/DDBJ whole genome shotgun (WGS) entry which is preliminary data.</text>
</comment>
<dbReference type="Proteomes" id="UP000640333">
    <property type="component" value="Unassembled WGS sequence"/>
</dbReference>
<gene>
    <name evidence="1" type="ORF">IOQ59_10980</name>
</gene>
<proteinExistence type="predicted"/>
<evidence type="ECO:0000313" key="1">
    <source>
        <dbReference type="EMBL" id="MBE9397780.1"/>
    </source>
</evidence>